<feature type="region of interest" description="Disordered" evidence="1">
    <location>
        <begin position="91"/>
        <end position="115"/>
    </location>
</feature>
<feature type="compositionally biased region" description="Low complexity" evidence="1">
    <location>
        <begin position="104"/>
        <end position="113"/>
    </location>
</feature>
<dbReference type="Gene3D" id="1.10.472.80">
    <property type="entry name" value="Ypt/Rab-GAP domain of gyp1p, domain 3"/>
    <property type="match status" value="1"/>
</dbReference>
<evidence type="ECO:0000313" key="4">
    <source>
        <dbReference type="Proteomes" id="UP001294444"/>
    </source>
</evidence>
<reference evidence="3" key="1">
    <citation type="submission" date="2023-10" db="EMBL/GenBank/DDBJ databases">
        <authorList>
            <person name="Guldener U."/>
        </authorList>
    </citation>
    <scope>NUCLEOTIDE SEQUENCE</scope>
    <source>
        <strain evidence="3">Mp4</strain>
    </source>
</reference>
<feature type="domain" description="Rab-GAP TBC" evidence="2">
    <location>
        <begin position="31"/>
        <end position="527"/>
    </location>
</feature>
<dbReference type="SMART" id="SM00164">
    <property type="entry name" value="TBC"/>
    <property type="match status" value="1"/>
</dbReference>
<dbReference type="Proteomes" id="UP001294444">
    <property type="component" value="Unassembled WGS sequence"/>
</dbReference>
<name>A0AAJ4XRZ3_9BASI</name>
<dbReference type="InterPro" id="IPR035969">
    <property type="entry name" value="Rab-GAP_TBC_sf"/>
</dbReference>
<dbReference type="PROSITE" id="PS50086">
    <property type="entry name" value="TBC_RABGAP"/>
    <property type="match status" value="1"/>
</dbReference>
<dbReference type="EMBL" id="OAPG01000016">
    <property type="protein sequence ID" value="SNX86772.1"/>
    <property type="molecule type" value="Genomic_DNA"/>
</dbReference>
<feature type="compositionally biased region" description="Polar residues" evidence="1">
    <location>
        <begin position="272"/>
        <end position="286"/>
    </location>
</feature>
<dbReference type="PANTHER" id="PTHR22957:SF268">
    <property type="entry name" value="ANKYRIN REPEAT-CONTAINING PROTEIN"/>
    <property type="match status" value="1"/>
</dbReference>
<gene>
    <name evidence="3" type="ORF">MEPE_05481</name>
</gene>
<dbReference type="AlphaFoldDB" id="A0AAJ4XRZ3"/>
<dbReference type="SUPFAM" id="SSF47923">
    <property type="entry name" value="Ypt/Rab-GAP domain of gyp1p"/>
    <property type="match status" value="2"/>
</dbReference>
<dbReference type="GO" id="GO:0005096">
    <property type="term" value="F:GTPase activator activity"/>
    <property type="evidence" value="ECO:0007669"/>
    <property type="project" value="TreeGrafter"/>
</dbReference>
<dbReference type="PANTHER" id="PTHR22957">
    <property type="entry name" value="TBC1 DOMAIN FAMILY MEMBER GTPASE-ACTIVATING PROTEIN"/>
    <property type="match status" value="1"/>
</dbReference>
<dbReference type="Pfam" id="PF00566">
    <property type="entry name" value="RabGAP-TBC"/>
    <property type="match status" value="1"/>
</dbReference>
<evidence type="ECO:0000259" key="2">
    <source>
        <dbReference type="PROSITE" id="PS50086"/>
    </source>
</evidence>
<feature type="compositionally biased region" description="Polar residues" evidence="1">
    <location>
        <begin position="344"/>
        <end position="361"/>
    </location>
</feature>
<comment type="caution">
    <text evidence="3">The sequence shown here is derived from an EMBL/GenBank/DDBJ whole genome shotgun (WGS) entry which is preliminary data.</text>
</comment>
<dbReference type="InterPro" id="IPR000195">
    <property type="entry name" value="Rab-GAP-TBC_dom"/>
</dbReference>
<feature type="compositionally biased region" description="Polar residues" evidence="1">
    <location>
        <begin position="311"/>
        <end position="321"/>
    </location>
</feature>
<evidence type="ECO:0000256" key="1">
    <source>
        <dbReference type="SAM" id="MobiDB-lite"/>
    </source>
</evidence>
<accession>A0AAJ4XRZ3</accession>
<evidence type="ECO:0000313" key="3">
    <source>
        <dbReference type="EMBL" id="SNX86772.1"/>
    </source>
</evidence>
<organism evidence="3 4">
    <name type="scientific">Melanopsichium pennsylvanicum</name>
    <dbReference type="NCBI Taxonomy" id="63383"/>
    <lineage>
        <taxon>Eukaryota</taxon>
        <taxon>Fungi</taxon>
        <taxon>Dikarya</taxon>
        <taxon>Basidiomycota</taxon>
        <taxon>Ustilaginomycotina</taxon>
        <taxon>Ustilaginomycetes</taxon>
        <taxon>Ustilaginales</taxon>
        <taxon>Ustilaginaceae</taxon>
        <taxon>Melanopsichium</taxon>
    </lineage>
</organism>
<keyword evidence="4" id="KW-1185">Reference proteome</keyword>
<dbReference type="FunFam" id="1.10.472.80:FF:000054">
    <property type="entry name" value="Chromosome 16, whole genome shotgun sequence"/>
    <property type="match status" value="1"/>
</dbReference>
<protein>
    <submittedName>
        <fullName evidence="3">Related to GYP1 - cis-golgi GTPase-activating protein</fullName>
    </submittedName>
</protein>
<proteinExistence type="predicted"/>
<sequence>MSSATVEEFVELLNAEQHVDLQKLRDLARHGVQPQVRGEVWLYLLGVLSDDKGQEMTSVRSKHFAYEALDKHNPALEKRVRSECQRYYQKRLGTRPPPGRTLMRSSRSVLSRRPGGFSAAGLGTNGVKAASLGRDYALEGLQSSQSLSVSGSSLGDGAHSAMGSNATALATANLNGAERGPNRVNDGRIHALGGIIGESGVSAAMDADDPDAAAALELKRFGRSVENIICAFMNRCTAAEEARRHAGEAIANDASLAPQTGSAAQRGGEASYSGSSSTQAGDSGQNEGKRGGAIQQRDPDDAQWEDDPFRSTKSGDASNGNDVFHDTDGMGGTISTHHAHNLSHKNNGTSSGLLSRAGSPSNMCNKNMPHFNTSCVSSRQNITLEECVRSRMPREYEWAPQILHSSTGSGGSGGGGVSNGTAAEFHPALVYLCAPFVQCVRVEAGMYFAFEKLMTLMAQHRARNPLARQVATFLTLFRISLPELHSYFEEEEVDIIGFATNWLQHLLAGELRIEDLMLLWDRYFGLPDFLDLHLYVCIAILTNCKDSLEELDRSETRSMLDSLPALDVDRIINEAINIRLSHQRSQDGDDV</sequence>
<feature type="region of interest" description="Disordered" evidence="1">
    <location>
        <begin position="251"/>
        <end position="361"/>
    </location>
</feature>